<name>A0A938BLG5_9BACT</name>
<comment type="subcellular location">
    <subcellularLocation>
        <location evidence="1">Cell membrane</location>
        <topology evidence="1">Multi-pass membrane protein</topology>
    </subcellularLocation>
</comment>
<dbReference type="PANTHER" id="PTHR30531:SF12">
    <property type="entry name" value="FLAGELLAR BIOSYNTHETIC PROTEIN FLHB"/>
    <property type="match status" value="1"/>
</dbReference>
<reference evidence="13 14" key="1">
    <citation type="submission" date="2019-03" db="EMBL/GenBank/DDBJ databases">
        <title>Lake Tanganyika Metagenome-Assembled Genomes (MAGs).</title>
        <authorList>
            <person name="Tran P."/>
        </authorList>
    </citation>
    <scope>NUCLEOTIDE SEQUENCE [LARGE SCALE GENOMIC DNA]</scope>
    <source>
        <strain evidence="13">K_DeepCast_65m_m2_236</strain>
    </source>
</reference>
<feature type="transmembrane region" description="Helical" evidence="12">
    <location>
        <begin position="182"/>
        <end position="208"/>
    </location>
</feature>
<gene>
    <name evidence="12 13" type="primary">flhB</name>
    <name evidence="13" type="ORF">FJZ00_08960</name>
</gene>
<evidence type="ECO:0000256" key="8">
    <source>
        <dbReference type="ARBA" id="ARBA00022927"/>
    </source>
</evidence>
<dbReference type="Gene3D" id="6.10.250.2080">
    <property type="match status" value="1"/>
</dbReference>
<evidence type="ECO:0000256" key="4">
    <source>
        <dbReference type="ARBA" id="ARBA00022448"/>
    </source>
</evidence>
<evidence type="ECO:0000256" key="12">
    <source>
        <dbReference type="RuleBase" id="RU364091"/>
    </source>
</evidence>
<comment type="function">
    <text evidence="12">Required for formation of the rod structure in the basal body of the flagellar apparatus. Together with FliI and FliH, may constitute the export apparatus of flagellin.</text>
</comment>
<evidence type="ECO:0000313" key="14">
    <source>
        <dbReference type="Proteomes" id="UP000703893"/>
    </source>
</evidence>
<dbReference type="GO" id="GO:0044780">
    <property type="term" value="P:bacterial-type flagellum assembly"/>
    <property type="evidence" value="ECO:0007669"/>
    <property type="project" value="InterPro"/>
</dbReference>
<keyword evidence="9 12" id="KW-1133">Transmembrane helix</keyword>
<dbReference type="AlphaFoldDB" id="A0A938BLG5"/>
<evidence type="ECO:0000256" key="1">
    <source>
        <dbReference type="ARBA" id="ARBA00004651"/>
    </source>
</evidence>
<keyword evidence="11 12" id="KW-1006">Bacterial flagellum protein export</keyword>
<sequence>MADAEKTEDATPKRIADARKKGNVLRSQDVTTAVILLVALVMFRWRWEPTGESLSKLLTTRLGRFPVRDLTIESLFRVLMEDATVLLNILFPFLLALILTGIVVNYLMVGPLFTVESMRPDLTKLNPITGVKRFFSARALVELFKGVLKLIVIGAIVYQVLAERYPPILQGFRMSPAVSGPLIADAAWTLGLRCVIALIIIAVLDYYWQRYDYRKSLKMSKQEVKDESRQQEGDPLVKAEIRKRMRQAARRRMLQQVPRATVVITNPTHFAVALRYDKEEGIEVPICVAKGADDVAMRIRAIAQENKVPIIENPPLARELFRLVDLGEIIPQDLYLAVAEILVNLHRVRPEKVAP</sequence>
<evidence type="ECO:0000256" key="7">
    <source>
        <dbReference type="ARBA" id="ARBA00022795"/>
    </source>
</evidence>
<feature type="transmembrane region" description="Helical" evidence="12">
    <location>
        <begin position="30"/>
        <end position="47"/>
    </location>
</feature>
<proteinExistence type="inferred from homology"/>
<dbReference type="SUPFAM" id="SSF160544">
    <property type="entry name" value="EscU C-terminal domain-like"/>
    <property type="match status" value="1"/>
</dbReference>
<evidence type="ECO:0000256" key="6">
    <source>
        <dbReference type="ARBA" id="ARBA00022692"/>
    </source>
</evidence>
<dbReference type="GO" id="GO:0005886">
    <property type="term" value="C:plasma membrane"/>
    <property type="evidence" value="ECO:0007669"/>
    <property type="project" value="UniProtKB-SubCell"/>
</dbReference>
<dbReference type="PANTHER" id="PTHR30531">
    <property type="entry name" value="FLAGELLAR BIOSYNTHETIC PROTEIN FLHB"/>
    <property type="match status" value="1"/>
</dbReference>
<evidence type="ECO:0000256" key="9">
    <source>
        <dbReference type="ARBA" id="ARBA00022989"/>
    </source>
</evidence>
<comment type="caution">
    <text evidence="13">The sequence shown here is derived from an EMBL/GenBank/DDBJ whole genome shotgun (WGS) entry which is preliminary data.</text>
</comment>
<keyword evidence="10 12" id="KW-0472">Membrane</keyword>
<dbReference type="InterPro" id="IPR006135">
    <property type="entry name" value="T3SS_substrate_exporter"/>
</dbReference>
<keyword evidence="6 12" id="KW-0812">Transmembrane</keyword>
<dbReference type="Gene3D" id="3.40.1690.10">
    <property type="entry name" value="secretion proteins EscU"/>
    <property type="match status" value="1"/>
</dbReference>
<evidence type="ECO:0000313" key="13">
    <source>
        <dbReference type="EMBL" id="MBM3275271.1"/>
    </source>
</evidence>
<keyword evidence="13" id="KW-0966">Cell projection</keyword>
<protein>
    <recommendedName>
        <fullName evidence="3 12">Flagellar biosynthetic protein FlhB</fullName>
    </recommendedName>
</protein>
<evidence type="ECO:0000256" key="3">
    <source>
        <dbReference type="ARBA" id="ARBA00021622"/>
    </source>
</evidence>
<keyword evidence="4 12" id="KW-0813">Transport</keyword>
<organism evidence="13 14">
    <name type="scientific">Candidatus Tanganyikabacteria bacterium</name>
    <dbReference type="NCBI Taxonomy" id="2961651"/>
    <lineage>
        <taxon>Bacteria</taxon>
        <taxon>Bacillati</taxon>
        <taxon>Candidatus Sericytochromatia</taxon>
        <taxon>Candidatus Tanganyikabacteria</taxon>
    </lineage>
</organism>
<dbReference type="EMBL" id="VGJX01000509">
    <property type="protein sequence ID" value="MBM3275271.1"/>
    <property type="molecule type" value="Genomic_DNA"/>
</dbReference>
<dbReference type="InterPro" id="IPR029025">
    <property type="entry name" value="T3SS_substrate_exporter_C"/>
</dbReference>
<evidence type="ECO:0000256" key="10">
    <source>
        <dbReference type="ARBA" id="ARBA00023136"/>
    </source>
</evidence>
<comment type="similarity">
    <text evidence="2 12">Belongs to the type III secretion exporter family.</text>
</comment>
<evidence type="ECO:0000256" key="5">
    <source>
        <dbReference type="ARBA" id="ARBA00022475"/>
    </source>
</evidence>
<keyword evidence="7 12" id="KW-1005">Bacterial flagellum biogenesis</keyword>
<keyword evidence="5 12" id="KW-1003">Cell membrane</keyword>
<accession>A0A938BLG5</accession>
<dbReference type="InterPro" id="IPR006136">
    <property type="entry name" value="FlhB"/>
</dbReference>
<dbReference type="NCBIfam" id="TIGR00328">
    <property type="entry name" value="flhB"/>
    <property type="match status" value="1"/>
</dbReference>
<feature type="transmembrane region" description="Helical" evidence="12">
    <location>
        <begin position="85"/>
        <end position="109"/>
    </location>
</feature>
<keyword evidence="8 12" id="KW-0653">Protein transport</keyword>
<feature type="transmembrane region" description="Helical" evidence="12">
    <location>
        <begin position="143"/>
        <end position="162"/>
    </location>
</feature>
<evidence type="ECO:0000256" key="2">
    <source>
        <dbReference type="ARBA" id="ARBA00010690"/>
    </source>
</evidence>
<dbReference type="Proteomes" id="UP000703893">
    <property type="component" value="Unassembled WGS sequence"/>
</dbReference>
<evidence type="ECO:0000256" key="11">
    <source>
        <dbReference type="ARBA" id="ARBA00023225"/>
    </source>
</evidence>
<dbReference type="PRINTS" id="PR00950">
    <property type="entry name" value="TYPE3IMSPROT"/>
</dbReference>
<keyword evidence="13" id="KW-0969">Cilium</keyword>
<dbReference type="Pfam" id="PF01312">
    <property type="entry name" value="Bac_export_2"/>
    <property type="match status" value="1"/>
</dbReference>
<dbReference type="GO" id="GO:0009306">
    <property type="term" value="P:protein secretion"/>
    <property type="evidence" value="ECO:0007669"/>
    <property type="project" value="InterPro"/>
</dbReference>
<keyword evidence="13" id="KW-0282">Flagellum</keyword>